<evidence type="ECO:0000313" key="3">
    <source>
        <dbReference type="Proteomes" id="UP000887013"/>
    </source>
</evidence>
<accession>A0A8X6QLH5</accession>
<dbReference type="AlphaFoldDB" id="A0A8X6QLH5"/>
<organism evidence="2 3">
    <name type="scientific">Nephila pilipes</name>
    <name type="common">Giant wood spider</name>
    <name type="synonym">Nephila maculata</name>
    <dbReference type="NCBI Taxonomy" id="299642"/>
    <lineage>
        <taxon>Eukaryota</taxon>
        <taxon>Metazoa</taxon>
        <taxon>Ecdysozoa</taxon>
        <taxon>Arthropoda</taxon>
        <taxon>Chelicerata</taxon>
        <taxon>Arachnida</taxon>
        <taxon>Araneae</taxon>
        <taxon>Araneomorphae</taxon>
        <taxon>Entelegynae</taxon>
        <taxon>Araneoidea</taxon>
        <taxon>Nephilidae</taxon>
        <taxon>Nephila</taxon>
    </lineage>
</organism>
<dbReference type="Proteomes" id="UP000887013">
    <property type="component" value="Unassembled WGS sequence"/>
</dbReference>
<dbReference type="EMBL" id="BMAW01032403">
    <property type="protein sequence ID" value="GFU25399.1"/>
    <property type="molecule type" value="Genomic_DNA"/>
</dbReference>
<feature type="domain" description="Mos1 transposase HTH" evidence="1">
    <location>
        <begin position="7"/>
        <end position="54"/>
    </location>
</feature>
<dbReference type="Pfam" id="PF17906">
    <property type="entry name" value="HTH_48"/>
    <property type="match status" value="1"/>
</dbReference>
<sequence length="120" mass="13531">MEVSKDLIRSCLLYDFKVSLSAAASSLRISQAFGDRAVNERTLRQCFKIFRSGDLSLCDESRSGQPHVRLRLHILGKTYRLSKWFSAHAVGTSLETTIGSLYVVAFSPLYRIHIQSSAYQ</sequence>
<dbReference type="OrthoDB" id="6431778at2759"/>
<evidence type="ECO:0000259" key="1">
    <source>
        <dbReference type="Pfam" id="PF17906"/>
    </source>
</evidence>
<keyword evidence="3" id="KW-1185">Reference proteome</keyword>
<name>A0A8X6QLH5_NEPPI</name>
<comment type="caution">
    <text evidence="2">The sequence shown here is derived from an EMBL/GenBank/DDBJ whole genome shotgun (WGS) entry which is preliminary data.</text>
</comment>
<proteinExistence type="predicted"/>
<reference evidence="2" key="1">
    <citation type="submission" date="2020-08" db="EMBL/GenBank/DDBJ databases">
        <title>Multicomponent nature underlies the extraordinary mechanical properties of spider dragline silk.</title>
        <authorList>
            <person name="Kono N."/>
            <person name="Nakamura H."/>
            <person name="Mori M."/>
            <person name="Yoshida Y."/>
            <person name="Ohtoshi R."/>
            <person name="Malay A.D."/>
            <person name="Moran D.A.P."/>
            <person name="Tomita M."/>
            <person name="Numata K."/>
            <person name="Arakawa K."/>
        </authorList>
    </citation>
    <scope>NUCLEOTIDE SEQUENCE</scope>
</reference>
<gene>
    <name evidence="2" type="primary">NCL1_24134</name>
    <name evidence="2" type="ORF">NPIL_534451</name>
</gene>
<evidence type="ECO:0000313" key="2">
    <source>
        <dbReference type="EMBL" id="GFU25399.1"/>
    </source>
</evidence>
<dbReference type="InterPro" id="IPR041426">
    <property type="entry name" value="Mos1_HTH"/>
</dbReference>
<protein>
    <submittedName>
        <fullName evidence="2">Histone-lysine N-methyltransferase SETMAR</fullName>
    </submittedName>
</protein>
<dbReference type="Gene3D" id="1.10.10.1450">
    <property type="match status" value="1"/>
</dbReference>